<keyword evidence="2" id="KW-0808">Transferase</keyword>
<name>A0A318S1Y8_WILLI</name>
<dbReference type="GO" id="GO:0016740">
    <property type="term" value="F:transferase activity"/>
    <property type="evidence" value="ECO:0007669"/>
    <property type="project" value="UniProtKB-KW"/>
</dbReference>
<dbReference type="PANTHER" id="PTHR43031:SF7">
    <property type="entry name" value="NITRIC OXIDE REDUCTASE FLRD-NAD(+) REDUCTASE"/>
    <property type="match status" value="1"/>
</dbReference>
<dbReference type="PANTHER" id="PTHR43031">
    <property type="entry name" value="FAD-DEPENDENT OXIDOREDUCTASE"/>
    <property type="match status" value="1"/>
</dbReference>
<dbReference type="AlphaFoldDB" id="A0A318S1Y8"/>
<dbReference type="Gene3D" id="3.40.250.10">
    <property type="entry name" value="Rhodanese-like domain"/>
    <property type="match status" value="1"/>
</dbReference>
<feature type="domain" description="Rhodanese" evidence="1">
    <location>
        <begin position="22"/>
        <end position="109"/>
    </location>
</feature>
<evidence type="ECO:0000259" key="1">
    <source>
        <dbReference type="PROSITE" id="PS50206"/>
    </source>
</evidence>
<keyword evidence="3" id="KW-1185">Reference proteome</keyword>
<dbReference type="Proteomes" id="UP000247591">
    <property type="component" value="Unassembled WGS sequence"/>
</dbReference>
<dbReference type="OrthoDB" id="9800872at2"/>
<evidence type="ECO:0000313" key="2">
    <source>
        <dbReference type="EMBL" id="PYE17418.1"/>
    </source>
</evidence>
<protein>
    <submittedName>
        <fullName evidence="2">Rhodanese-related sulfurtransferase</fullName>
    </submittedName>
</protein>
<dbReference type="PROSITE" id="PS50206">
    <property type="entry name" value="RHODANESE_3"/>
    <property type="match status" value="1"/>
</dbReference>
<comment type="caution">
    <text evidence="2">The sequence shown here is derived from an EMBL/GenBank/DDBJ whole genome shotgun (WGS) entry which is preliminary data.</text>
</comment>
<reference evidence="2 3" key="1">
    <citation type="submission" date="2018-06" db="EMBL/GenBank/DDBJ databases">
        <title>Genomic Encyclopedia of Type Strains, Phase IV (KMG-IV): sequencing the most valuable type-strain genomes for metagenomic binning, comparative biology and taxonomic classification.</title>
        <authorList>
            <person name="Goeker M."/>
        </authorList>
    </citation>
    <scope>NUCLEOTIDE SEQUENCE [LARGE SCALE GENOMIC DNA]</scope>
    <source>
        <strain evidence="2 3">DSM 45521</strain>
    </source>
</reference>
<dbReference type="InterPro" id="IPR050229">
    <property type="entry name" value="GlpE_sulfurtransferase"/>
</dbReference>
<accession>A0A318S1Y8</accession>
<proteinExistence type="predicted"/>
<dbReference type="RefSeq" id="WP_110469671.1">
    <property type="nucleotide sequence ID" value="NZ_QJSP01000006.1"/>
</dbReference>
<dbReference type="SUPFAM" id="SSF52821">
    <property type="entry name" value="Rhodanese/Cell cycle control phosphatase"/>
    <property type="match status" value="1"/>
</dbReference>
<dbReference type="InterPro" id="IPR001763">
    <property type="entry name" value="Rhodanese-like_dom"/>
</dbReference>
<dbReference type="EMBL" id="QJSP01000006">
    <property type="protein sequence ID" value="PYE17418.1"/>
    <property type="molecule type" value="Genomic_DNA"/>
</dbReference>
<dbReference type="Pfam" id="PF00581">
    <property type="entry name" value="Rhodanese"/>
    <property type="match status" value="1"/>
</dbReference>
<organism evidence="2 3">
    <name type="scientific">Williamsia limnetica</name>
    <dbReference type="NCBI Taxonomy" id="882452"/>
    <lineage>
        <taxon>Bacteria</taxon>
        <taxon>Bacillati</taxon>
        <taxon>Actinomycetota</taxon>
        <taxon>Actinomycetes</taxon>
        <taxon>Mycobacteriales</taxon>
        <taxon>Nocardiaceae</taxon>
        <taxon>Williamsia</taxon>
    </lineage>
</organism>
<gene>
    <name evidence="2" type="ORF">DFR67_106121</name>
</gene>
<evidence type="ECO:0000313" key="3">
    <source>
        <dbReference type="Proteomes" id="UP000247591"/>
    </source>
</evidence>
<dbReference type="SMART" id="SM00450">
    <property type="entry name" value="RHOD"/>
    <property type="match status" value="1"/>
</dbReference>
<sequence length="112" mass="12437">MSVRHHLHRAPAVSAAEAMALVRDNALIIDVRRHFEWRRTHIPGAVHIPLEELQRRCEELPEDRVLLTFCTGVLRSSGAANLLIESGFDARNISRGLIDWRGAGGPLVDGQA</sequence>
<dbReference type="InterPro" id="IPR036873">
    <property type="entry name" value="Rhodanese-like_dom_sf"/>
</dbReference>